<dbReference type="Gene3D" id="3.40.50.140">
    <property type="match status" value="1"/>
</dbReference>
<dbReference type="InterPro" id="IPR006171">
    <property type="entry name" value="TOPRIM_dom"/>
</dbReference>
<organism evidence="4">
    <name type="scientific">marine sediment metagenome</name>
    <dbReference type="NCBI Taxonomy" id="412755"/>
    <lineage>
        <taxon>unclassified sequences</taxon>
        <taxon>metagenomes</taxon>
        <taxon>ecological metagenomes</taxon>
    </lineage>
</organism>
<dbReference type="PRINTS" id="PR00417">
    <property type="entry name" value="PRTPISMRASEI"/>
</dbReference>
<evidence type="ECO:0000259" key="2">
    <source>
        <dbReference type="PROSITE" id="PS50880"/>
    </source>
</evidence>
<dbReference type="AlphaFoldDB" id="X1LIE9"/>
<evidence type="ECO:0000256" key="1">
    <source>
        <dbReference type="ARBA" id="ARBA00023235"/>
    </source>
</evidence>
<dbReference type="InterPro" id="IPR013824">
    <property type="entry name" value="Topo_IA_cen_sub1"/>
</dbReference>
<dbReference type="CDD" id="cd03363">
    <property type="entry name" value="TOPRIM_TopoIA_TopoI"/>
    <property type="match status" value="1"/>
</dbReference>
<evidence type="ECO:0000259" key="3">
    <source>
        <dbReference type="PROSITE" id="PS52039"/>
    </source>
</evidence>
<dbReference type="GO" id="GO:0006265">
    <property type="term" value="P:DNA topological change"/>
    <property type="evidence" value="ECO:0007669"/>
    <property type="project" value="InterPro"/>
</dbReference>
<dbReference type="SMART" id="SM00436">
    <property type="entry name" value="TOP1Bc"/>
    <property type="match status" value="1"/>
</dbReference>
<feature type="domain" description="Toprim" evidence="2">
    <location>
        <begin position="3"/>
        <end position="115"/>
    </location>
</feature>
<protein>
    <submittedName>
        <fullName evidence="4">Uncharacterized protein</fullName>
    </submittedName>
</protein>
<dbReference type="PROSITE" id="PS50880">
    <property type="entry name" value="TOPRIM"/>
    <property type="match status" value="1"/>
</dbReference>
<name>X1LIE9_9ZZZZ</name>
<keyword evidence="1" id="KW-0413">Isomerase</keyword>
<reference evidence="4" key="1">
    <citation type="journal article" date="2014" name="Front. Microbiol.">
        <title>High frequency of phylogenetically diverse reductive dehalogenase-homologous genes in deep subseafloor sedimentary metagenomes.</title>
        <authorList>
            <person name="Kawai M."/>
            <person name="Futagami T."/>
            <person name="Toyoda A."/>
            <person name="Takaki Y."/>
            <person name="Nishi S."/>
            <person name="Hori S."/>
            <person name="Arai W."/>
            <person name="Tsubouchi T."/>
            <person name="Morono Y."/>
            <person name="Uchiyama I."/>
            <person name="Ito T."/>
            <person name="Fujiyama A."/>
            <person name="Inagaki F."/>
            <person name="Takami H."/>
        </authorList>
    </citation>
    <scope>NUCLEOTIDE SEQUENCE</scope>
    <source>
        <strain evidence="4">Expedition CK06-06</strain>
    </source>
</reference>
<dbReference type="SMART" id="SM00493">
    <property type="entry name" value="TOPRIM"/>
    <property type="match status" value="1"/>
</dbReference>
<proteinExistence type="predicted"/>
<dbReference type="InterPro" id="IPR023405">
    <property type="entry name" value="Topo_IA_core_domain"/>
</dbReference>
<dbReference type="InterPro" id="IPR013497">
    <property type="entry name" value="Topo_IA_cen"/>
</dbReference>
<dbReference type="SUPFAM" id="SSF56712">
    <property type="entry name" value="Prokaryotic type I DNA topoisomerase"/>
    <property type="match status" value="1"/>
</dbReference>
<dbReference type="PROSITE" id="PS52039">
    <property type="entry name" value="TOPO_IA_2"/>
    <property type="match status" value="1"/>
</dbReference>
<feature type="domain" description="Topo IA-type catalytic" evidence="3">
    <location>
        <begin position="131"/>
        <end position="251"/>
    </location>
</feature>
<dbReference type="InterPro" id="IPR034149">
    <property type="entry name" value="TOPRIM_TopoI"/>
</dbReference>
<dbReference type="Pfam" id="PF01751">
    <property type="entry name" value="Toprim"/>
    <property type="match status" value="1"/>
</dbReference>
<evidence type="ECO:0000313" key="4">
    <source>
        <dbReference type="EMBL" id="GAI02140.1"/>
    </source>
</evidence>
<sequence length="251" mass="28444">MTKKLVIVESPAKARTLNKILGRSYAVKASLGHVRDLPQSSLGVNVDKDFAPEYVIPKKKKKVVREIKEAASKASSIYLATDPDREGEAISWHLVNAANLDKGNLPIHRVVFHEITREAIEKAFKSPRSINMDLVNAQQARRILDRLVGYKLSPLLWKKVQRGLSAGRVQSVAVRMVVDREQEIQNFNPEEYWTIEVELAPVKKQENRFRARVVALADGTRLDISNKKEADRIVDDLEKAIYIVKTVQTKQ</sequence>
<gene>
    <name evidence="4" type="ORF">S06H3_05472</name>
</gene>
<accession>X1LIE9</accession>
<dbReference type="Pfam" id="PF01131">
    <property type="entry name" value="Topoisom_bac"/>
    <property type="match status" value="1"/>
</dbReference>
<dbReference type="GO" id="GO:0003677">
    <property type="term" value="F:DNA binding"/>
    <property type="evidence" value="ECO:0007669"/>
    <property type="project" value="InterPro"/>
</dbReference>
<comment type="caution">
    <text evidence="4">The sequence shown here is derived from an EMBL/GenBank/DDBJ whole genome shotgun (WGS) entry which is preliminary data.</text>
</comment>
<dbReference type="PANTHER" id="PTHR42785:SF1">
    <property type="entry name" value="DNA TOPOISOMERASE"/>
    <property type="match status" value="1"/>
</dbReference>
<dbReference type="InterPro" id="IPR000380">
    <property type="entry name" value="Topo_IA"/>
</dbReference>
<dbReference type="InterPro" id="IPR003601">
    <property type="entry name" value="Topo_IA_2"/>
</dbReference>
<dbReference type="EMBL" id="BARV01002032">
    <property type="protein sequence ID" value="GAI02140.1"/>
    <property type="molecule type" value="Genomic_DNA"/>
</dbReference>
<dbReference type="Gene3D" id="1.10.460.10">
    <property type="entry name" value="Topoisomerase I, domain 2"/>
    <property type="match status" value="1"/>
</dbReference>
<dbReference type="InterPro" id="IPR013825">
    <property type="entry name" value="Topo_IA_cen_sub2"/>
</dbReference>
<dbReference type="PANTHER" id="PTHR42785">
    <property type="entry name" value="DNA TOPOISOMERASE, TYPE IA, CORE"/>
    <property type="match status" value="1"/>
</dbReference>
<dbReference type="Gene3D" id="2.70.20.10">
    <property type="entry name" value="Topoisomerase I, domain 3"/>
    <property type="match status" value="1"/>
</dbReference>
<dbReference type="GO" id="GO:0003917">
    <property type="term" value="F:DNA topoisomerase type I (single strand cut, ATP-independent) activity"/>
    <property type="evidence" value="ECO:0007669"/>
    <property type="project" value="InterPro"/>
</dbReference>